<reference evidence="1 2" key="1">
    <citation type="journal article" date="2013" name="PLoS ONE">
        <title>Lactobacillus paracasei comparative genomics: towards species pan-genome definition and exploitation of diversity.</title>
        <authorList>
            <person name="Smokvina T."/>
            <person name="Wels M."/>
            <person name="Polka J."/>
            <person name="Chervaux C."/>
            <person name="Brisse S."/>
            <person name="Boekhorst J."/>
            <person name="van Hylckama Vlieg J.E."/>
            <person name="Siezen R.J."/>
        </authorList>
    </citation>
    <scope>NUCLEOTIDE SEQUENCE [LARGE SCALE GENOMIC DNA]</scope>
    <source>
        <strain evidence="1 2">Lpp123</strain>
    </source>
</reference>
<dbReference type="PANTHER" id="PTHR46658:SF1">
    <property type="entry name" value="CYS OR MET METABOLISM PYRIDOXAL-PHOSPHATE-DEPENDENT ENZYME"/>
    <property type="match status" value="1"/>
</dbReference>
<organism evidence="1 2">
    <name type="scientific">Lacticaseibacillus paracasei subsp. paracasei Lpp123</name>
    <dbReference type="NCBI Taxonomy" id="1256201"/>
    <lineage>
        <taxon>Bacteria</taxon>
        <taxon>Bacillati</taxon>
        <taxon>Bacillota</taxon>
        <taxon>Bacilli</taxon>
        <taxon>Lactobacillales</taxon>
        <taxon>Lactobacillaceae</taxon>
        <taxon>Lacticaseibacillus</taxon>
    </lineage>
</organism>
<gene>
    <name evidence="1" type="ORF">Lpp123_10796</name>
</gene>
<dbReference type="Proteomes" id="UP000014316">
    <property type="component" value="Unassembled WGS sequence"/>
</dbReference>
<evidence type="ECO:0000313" key="1">
    <source>
        <dbReference type="EMBL" id="EPC52378.1"/>
    </source>
</evidence>
<protein>
    <submittedName>
        <fullName evidence="1">Uncharacterized protein</fullName>
    </submittedName>
</protein>
<dbReference type="EMBL" id="ANJW01000645">
    <property type="protein sequence ID" value="EPC52378.1"/>
    <property type="molecule type" value="Genomic_DNA"/>
</dbReference>
<dbReference type="InterPro" id="IPR009651">
    <property type="entry name" value="Met_g_lyase_put"/>
</dbReference>
<dbReference type="PANTHER" id="PTHR46658">
    <property type="entry name" value="CYS OR MET METABOLISM PYRIDOXAL-PHOSPHATE-DEPENDENT ENZYME"/>
    <property type="match status" value="1"/>
</dbReference>
<accession>A0A829GGN1</accession>
<name>A0A829GGN1_LACPA</name>
<dbReference type="AlphaFoldDB" id="A0A829GGN1"/>
<proteinExistence type="predicted"/>
<evidence type="ECO:0000313" key="2">
    <source>
        <dbReference type="Proteomes" id="UP000014316"/>
    </source>
</evidence>
<sequence length="70" mass="7449">SFVTPIPEKMAGYEDQVIMAGGTFVAGSTIEFSGDGPLRPPYTLYLQGGLTYAHIKLATMGAAQSTFFDN</sequence>
<comment type="caution">
    <text evidence="1">The sequence shown here is derived from an EMBL/GenBank/DDBJ whole genome shotgun (WGS) entry which is preliminary data.</text>
</comment>
<feature type="non-terminal residue" evidence="1">
    <location>
        <position position="1"/>
    </location>
</feature>
<dbReference type="Gene3D" id="3.90.1150.60">
    <property type="entry name" value="Methioning gamme-lyase, C-terminal domain"/>
    <property type="match status" value="1"/>
</dbReference>
<dbReference type="Pfam" id="PF06838">
    <property type="entry name" value="Met_gamma_lyase"/>
    <property type="match status" value="1"/>
</dbReference>